<name>A0AAD9USH8_ACRCE</name>
<accession>A0AAD9USH8</accession>
<evidence type="ECO:0000313" key="1">
    <source>
        <dbReference type="EMBL" id="KAK2548359.1"/>
    </source>
</evidence>
<reference evidence="1" key="2">
    <citation type="journal article" date="2023" name="Science">
        <title>Genomic signatures of disease resistance in endangered staghorn corals.</title>
        <authorList>
            <person name="Vollmer S.V."/>
            <person name="Selwyn J.D."/>
            <person name="Despard B.A."/>
            <person name="Roesel C.L."/>
        </authorList>
    </citation>
    <scope>NUCLEOTIDE SEQUENCE</scope>
    <source>
        <strain evidence="1">K2</strain>
    </source>
</reference>
<reference evidence="1" key="1">
    <citation type="journal article" date="2023" name="G3 (Bethesda)">
        <title>Whole genome assembly and annotation of the endangered Caribbean coral Acropora cervicornis.</title>
        <authorList>
            <person name="Selwyn J.D."/>
            <person name="Vollmer S.V."/>
        </authorList>
    </citation>
    <scope>NUCLEOTIDE SEQUENCE</scope>
    <source>
        <strain evidence="1">K2</strain>
    </source>
</reference>
<keyword evidence="2" id="KW-1185">Reference proteome</keyword>
<comment type="caution">
    <text evidence="1">The sequence shown here is derived from an EMBL/GenBank/DDBJ whole genome shotgun (WGS) entry which is preliminary data.</text>
</comment>
<dbReference type="AlphaFoldDB" id="A0AAD9USH8"/>
<dbReference type="EMBL" id="JARQWQ010000148">
    <property type="protein sequence ID" value="KAK2548359.1"/>
    <property type="molecule type" value="Genomic_DNA"/>
</dbReference>
<evidence type="ECO:0000313" key="2">
    <source>
        <dbReference type="Proteomes" id="UP001249851"/>
    </source>
</evidence>
<gene>
    <name evidence="1" type="ORF">P5673_031414</name>
</gene>
<organism evidence="1 2">
    <name type="scientific">Acropora cervicornis</name>
    <name type="common">Staghorn coral</name>
    <dbReference type="NCBI Taxonomy" id="6130"/>
    <lineage>
        <taxon>Eukaryota</taxon>
        <taxon>Metazoa</taxon>
        <taxon>Cnidaria</taxon>
        <taxon>Anthozoa</taxon>
        <taxon>Hexacorallia</taxon>
        <taxon>Scleractinia</taxon>
        <taxon>Astrocoeniina</taxon>
        <taxon>Acroporidae</taxon>
        <taxon>Acropora</taxon>
    </lineage>
</organism>
<dbReference type="Proteomes" id="UP001249851">
    <property type="component" value="Unassembled WGS sequence"/>
</dbReference>
<protein>
    <submittedName>
        <fullName evidence="1">Uncharacterized protein</fullName>
    </submittedName>
</protein>
<proteinExistence type="predicted"/>
<sequence>MAVFKKTCATHEHNSREKTDSHWFVSSVQGKTIFLDASKSDKMLSRVVEWLQNVSKACVKSFLKKHVDITITDREETTKKGSLKIASQKGSALMLGMATKAKGPTFSGTS</sequence>